<evidence type="ECO:0000313" key="2">
    <source>
        <dbReference type="Proteomes" id="UP001378592"/>
    </source>
</evidence>
<keyword evidence="2" id="KW-1185">Reference proteome</keyword>
<dbReference type="AlphaFoldDB" id="A0AAN9VYP9"/>
<dbReference type="EMBL" id="JAZDUA010000005">
    <property type="protein sequence ID" value="KAK7874039.1"/>
    <property type="molecule type" value="Genomic_DNA"/>
</dbReference>
<evidence type="ECO:0000313" key="1">
    <source>
        <dbReference type="EMBL" id="KAK7874039.1"/>
    </source>
</evidence>
<organism evidence="1 2">
    <name type="scientific">Gryllus longicercus</name>
    <dbReference type="NCBI Taxonomy" id="2509291"/>
    <lineage>
        <taxon>Eukaryota</taxon>
        <taxon>Metazoa</taxon>
        <taxon>Ecdysozoa</taxon>
        <taxon>Arthropoda</taxon>
        <taxon>Hexapoda</taxon>
        <taxon>Insecta</taxon>
        <taxon>Pterygota</taxon>
        <taxon>Neoptera</taxon>
        <taxon>Polyneoptera</taxon>
        <taxon>Orthoptera</taxon>
        <taxon>Ensifera</taxon>
        <taxon>Gryllidea</taxon>
        <taxon>Grylloidea</taxon>
        <taxon>Gryllidae</taxon>
        <taxon>Gryllinae</taxon>
        <taxon>Gryllus</taxon>
    </lineage>
</organism>
<accession>A0AAN9VYP9</accession>
<protein>
    <submittedName>
        <fullName evidence="1">Uncharacterized protein</fullName>
    </submittedName>
</protein>
<gene>
    <name evidence="1" type="ORF">R5R35_004590</name>
</gene>
<proteinExistence type="predicted"/>
<dbReference type="Proteomes" id="UP001378592">
    <property type="component" value="Unassembled WGS sequence"/>
</dbReference>
<comment type="caution">
    <text evidence="1">The sequence shown here is derived from an EMBL/GenBank/DDBJ whole genome shotgun (WGS) entry which is preliminary data.</text>
</comment>
<name>A0AAN9VYP9_9ORTH</name>
<reference evidence="1 2" key="1">
    <citation type="submission" date="2024-03" db="EMBL/GenBank/DDBJ databases">
        <title>The genome assembly and annotation of the cricket Gryllus longicercus Weissman &amp; Gray.</title>
        <authorList>
            <person name="Szrajer S."/>
            <person name="Gray D."/>
            <person name="Ylla G."/>
        </authorList>
    </citation>
    <scope>NUCLEOTIDE SEQUENCE [LARGE SCALE GENOMIC DNA]</scope>
    <source>
        <strain evidence="1">DAG 2021-001</strain>
        <tissue evidence="1">Whole body minus gut</tissue>
    </source>
</reference>
<sequence>MSKFLRKMEHFDREVEWINKEEKLFKFALSKYPKLDVLRNYIYPFAELLHLVQRWRRALKVWMYGNFEDLSYPDVEEKVEDFYRCSKSLGLK</sequence>